<accession>A0A8T0FJF8</accession>
<dbReference type="Gene3D" id="3.30.420.10">
    <property type="entry name" value="Ribonuclease H-like superfamily/Ribonuclease H"/>
    <property type="match status" value="1"/>
</dbReference>
<dbReference type="PANTHER" id="PTHR46060">
    <property type="entry name" value="MARINER MOS1 TRANSPOSASE-LIKE PROTEIN"/>
    <property type="match status" value="1"/>
</dbReference>
<dbReference type="GO" id="GO:0003676">
    <property type="term" value="F:nucleic acid binding"/>
    <property type="evidence" value="ECO:0007669"/>
    <property type="project" value="InterPro"/>
</dbReference>
<comment type="caution">
    <text evidence="1">The sequence shown here is derived from an EMBL/GenBank/DDBJ whole genome shotgun (WGS) entry which is preliminary data.</text>
</comment>
<keyword evidence="2" id="KW-1185">Reference proteome</keyword>
<dbReference type="PANTHER" id="PTHR46060:SF1">
    <property type="entry name" value="MARINER MOS1 TRANSPOSASE-LIKE PROTEIN"/>
    <property type="match status" value="1"/>
</dbReference>
<dbReference type="EMBL" id="JABXBU010000012">
    <property type="protein sequence ID" value="KAF8789669.1"/>
    <property type="molecule type" value="Genomic_DNA"/>
</dbReference>
<dbReference type="AlphaFoldDB" id="A0A8T0FJF8"/>
<gene>
    <name evidence="1" type="ORF">HNY73_007593</name>
</gene>
<evidence type="ECO:0000313" key="2">
    <source>
        <dbReference type="Proteomes" id="UP000807504"/>
    </source>
</evidence>
<evidence type="ECO:0000313" key="1">
    <source>
        <dbReference type="EMBL" id="KAF8789669.1"/>
    </source>
</evidence>
<sequence>MVDTFADLGSKTAAEVYNLDPTEFLWRFLSVDETWIHHCTPETKQQLKQCTTKNESAPKQAKKKKKNRTINAEYKTNILYQLHSKIKEKRPSLTNKKVLFHKDNAPVHEAGIVMEKFHELKFKILLHATNSPDMVPSDYKLFSKLREFLLGGKLCSDIEVISATNVYFEALEESSYREGIQAPPPLEQVCVFVRRLC</sequence>
<dbReference type="Proteomes" id="UP000807504">
    <property type="component" value="Unassembled WGS sequence"/>
</dbReference>
<proteinExistence type="predicted"/>
<dbReference type="InterPro" id="IPR036397">
    <property type="entry name" value="RNaseH_sf"/>
</dbReference>
<organism evidence="1 2">
    <name type="scientific">Argiope bruennichi</name>
    <name type="common">Wasp spider</name>
    <name type="synonym">Aranea bruennichi</name>
    <dbReference type="NCBI Taxonomy" id="94029"/>
    <lineage>
        <taxon>Eukaryota</taxon>
        <taxon>Metazoa</taxon>
        <taxon>Ecdysozoa</taxon>
        <taxon>Arthropoda</taxon>
        <taxon>Chelicerata</taxon>
        <taxon>Arachnida</taxon>
        <taxon>Araneae</taxon>
        <taxon>Araneomorphae</taxon>
        <taxon>Entelegynae</taxon>
        <taxon>Araneoidea</taxon>
        <taxon>Araneidae</taxon>
        <taxon>Argiope</taxon>
    </lineage>
</organism>
<protein>
    <submittedName>
        <fullName evidence="1">Mariner Mos1 transposase like protein</fullName>
    </submittedName>
</protein>
<reference evidence="1" key="2">
    <citation type="submission" date="2020-06" db="EMBL/GenBank/DDBJ databases">
        <authorList>
            <person name="Sheffer M."/>
        </authorList>
    </citation>
    <scope>NUCLEOTIDE SEQUENCE</scope>
</reference>
<name>A0A8T0FJF8_ARGBR</name>
<dbReference type="InterPro" id="IPR052709">
    <property type="entry name" value="Transposase-MT_Hybrid"/>
</dbReference>
<reference evidence="1" key="1">
    <citation type="journal article" date="2020" name="bioRxiv">
        <title>Chromosome-level reference genome of the European wasp spider Argiope bruennichi: a resource for studies on range expansion and evolutionary adaptation.</title>
        <authorList>
            <person name="Sheffer M.M."/>
            <person name="Hoppe A."/>
            <person name="Krehenwinkel H."/>
            <person name="Uhl G."/>
            <person name="Kuss A.W."/>
            <person name="Jensen L."/>
            <person name="Jensen C."/>
            <person name="Gillespie R.G."/>
            <person name="Hoff K.J."/>
            <person name="Prost S."/>
        </authorList>
    </citation>
    <scope>NUCLEOTIDE SEQUENCE</scope>
</reference>